<feature type="region of interest" description="Disordered" evidence="9">
    <location>
        <begin position="815"/>
        <end position="851"/>
    </location>
</feature>
<evidence type="ECO:0000256" key="2">
    <source>
        <dbReference type="ARBA" id="ARBA00022448"/>
    </source>
</evidence>
<evidence type="ECO:0000313" key="15">
    <source>
        <dbReference type="EMBL" id="KAF5902531.1"/>
    </source>
</evidence>
<protein>
    <submittedName>
        <fullName evidence="15">Transient receptor potential cation channel subfamily M member 1-like isoform X1</fullName>
    </submittedName>
</protein>
<evidence type="ECO:0000259" key="12">
    <source>
        <dbReference type="Pfam" id="PF16519"/>
    </source>
</evidence>
<feature type="compositionally biased region" description="Basic residues" evidence="9">
    <location>
        <begin position="468"/>
        <end position="477"/>
    </location>
</feature>
<feature type="compositionally biased region" description="Low complexity" evidence="9">
    <location>
        <begin position="1595"/>
        <end position="1605"/>
    </location>
</feature>
<dbReference type="InterPro" id="IPR037162">
    <property type="entry name" value="TRPM_tetra_sf"/>
</dbReference>
<proteinExistence type="predicted"/>
<feature type="domain" description="TRPM-like" evidence="14">
    <location>
        <begin position="498"/>
        <end position="764"/>
    </location>
</feature>
<keyword evidence="3 10" id="KW-0812">Transmembrane</keyword>
<feature type="compositionally biased region" description="Basic and acidic residues" evidence="9">
    <location>
        <begin position="1606"/>
        <end position="1622"/>
    </location>
</feature>
<dbReference type="InterPro" id="IPR057366">
    <property type="entry name" value="TRPM-like"/>
</dbReference>
<feature type="compositionally biased region" description="Polar residues" evidence="9">
    <location>
        <begin position="1513"/>
        <end position="1524"/>
    </location>
</feature>
<feature type="transmembrane region" description="Helical" evidence="10">
    <location>
        <begin position="968"/>
        <end position="986"/>
    </location>
</feature>
<feature type="compositionally biased region" description="Basic and acidic residues" evidence="9">
    <location>
        <begin position="1493"/>
        <end position="1512"/>
    </location>
</feature>
<evidence type="ECO:0000256" key="3">
    <source>
        <dbReference type="ARBA" id="ARBA00022692"/>
    </source>
</evidence>
<dbReference type="InterPro" id="IPR050927">
    <property type="entry name" value="TRPM"/>
</dbReference>
<keyword evidence="5" id="KW-0406">Ion transport</keyword>
<name>A0A8J4TQN9_CLAMG</name>
<evidence type="ECO:0000313" key="16">
    <source>
        <dbReference type="Proteomes" id="UP000727407"/>
    </source>
</evidence>
<evidence type="ECO:0000256" key="10">
    <source>
        <dbReference type="SAM" id="Phobius"/>
    </source>
</evidence>
<dbReference type="PANTHER" id="PTHR13800:SF13">
    <property type="entry name" value="TRANSIENT RECEPTOR POTENTIAL CATION CHANNEL SUBFAMILY M MEMBER 1"/>
    <property type="match status" value="1"/>
</dbReference>
<dbReference type="Gene3D" id="1.20.5.1010">
    <property type="entry name" value="TRPM, tetramerisation domain"/>
    <property type="match status" value="1"/>
</dbReference>
<feature type="transmembrane region" description="Helical" evidence="10">
    <location>
        <begin position="1090"/>
        <end position="1115"/>
    </location>
</feature>
<dbReference type="OrthoDB" id="301415at2759"/>
<keyword evidence="16" id="KW-1185">Reference proteome</keyword>
<feature type="transmembrane region" description="Helical" evidence="10">
    <location>
        <begin position="871"/>
        <end position="890"/>
    </location>
</feature>
<feature type="domain" description="TRPM SLOG" evidence="13">
    <location>
        <begin position="112"/>
        <end position="377"/>
    </location>
</feature>
<evidence type="ECO:0000256" key="6">
    <source>
        <dbReference type="ARBA" id="ARBA00023136"/>
    </source>
</evidence>
<dbReference type="InterPro" id="IPR041491">
    <property type="entry name" value="TRPM_SLOG"/>
</dbReference>
<evidence type="ECO:0000256" key="5">
    <source>
        <dbReference type="ARBA" id="ARBA00023065"/>
    </source>
</evidence>
<dbReference type="GO" id="GO:0005262">
    <property type="term" value="F:calcium channel activity"/>
    <property type="evidence" value="ECO:0007669"/>
    <property type="project" value="TreeGrafter"/>
</dbReference>
<evidence type="ECO:0000259" key="14">
    <source>
        <dbReference type="Pfam" id="PF25508"/>
    </source>
</evidence>
<dbReference type="EMBL" id="QNUK01000088">
    <property type="protein sequence ID" value="KAF5902531.1"/>
    <property type="molecule type" value="Genomic_DNA"/>
</dbReference>
<keyword evidence="2" id="KW-0813">Transport</keyword>
<keyword evidence="7" id="KW-0407">Ion channel</keyword>
<feature type="region of interest" description="Disordered" evidence="9">
    <location>
        <begin position="454"/>
        <end position="484"/>
    </location>
</feature>
<feature type="transmembrane region" description="Helical" evidence="10">
    <location>
        <begin position="1006"/>
        <end position="1027"/>
    </location>
</feature>
<feature type="region of interest" description="Disordered" evidence="9">
    <location>
        <begin position="1568"/>
        <end position="1622"/>
    </location>
</feature>
<dbReference type="Pfam" id="PF16519">
    <property type="entry name" value="TRPM_tetra"/>
    <property type="match status" value="1"/>
</dbReference>
<evidence type="ECO:0000259" key="13">
    <source>
        <dbReference type="Pfam" id="PF18139"/>
    </source>
</evidence>
<dbReference type="Pfam" id="PF18139">
    <property type="entry name" value="LSDAT_euk"/>
    <property type="match status" value="1"/>
</dbReference>
<reference evidence="15" key="1">
    <citation type="submission" date="2020-07" db="EMBL/GenBank/DDBJ databases">
        <title>Clarias magur genome sequencing, assembly and annotation.</title>
        <authorList>
            <person name="Kushwaha B."/>
            <person name="Kumar R."/>
            <person name="Das P."/>
            <person name="Joshi C.G."/>
            <person name="Kumar D."/>
            <person name="Nagpure N.S."/>
            <person name="Pandey M."/>
            <person name="Agarwal S."/>
            <person name="Srivastava S."/>
            <person name="Singh M."/>
            <person name="Sahoo L."/>
            <person name="Jayasankar P."/>
            <person name="Meher P.K."/>
            <person name="Koringa P.G."/>
            <person name="Iquebal M.A."/>
            <person name="Das S.P."/>
            <person name="Bit A."/>
            <person name="Patnaik S."/>
            <person name="Patel N."/>
            <person name="Shah T.M."/>
            <person name="Hinsu A."/>
            <person name="Jena J.K."/>
        </authorList>
    </citation>
    <scope>NUCLEOTIDE SEQUENCE</scope>
    <source>
        <strain evidence="15">CIFAMagur01</strain>
        <tissue evidence="15">Testis</tissue>
    </source>
</reference>
<feature type="region of interest" description="Disordered" evidence="9">
    <location>
        <begin position="1493"/>
        <end position="1536"/>
    </location>
</feature>
<evidence type="ECO:0000256" key="9">
    <source>
        <dbReference type="SAM" id="MobiDB-lite"/>
    </source>
</evidence>
<evidence type="ECO:0000256" key="7">
    <source>
        <dbReference type="ARBA" id="ARBA00023303"/>
    </source>
</evidence>
<comment type="caution">
    <text evidence="15">The sequence shown here is derived from an EMBL/GenBank/DDBJ whole genome shotgun (WGS) entry which is preliminary data.</text>
</comment>
<dbReference type="InterPro" id="IPR005821">
    <property type="entry name" value="Ion_trans_dom"/>
</dbReference>
<gene>
    <name evidence="15" type="ORF">DAT39_007721</name>
</gene>
<evidence type="ECO:0000256" key="1">
    <source>
        <dbReference type="ARBA" id="ARBA00004141"/>
    </source>
</evidence>
<dbReference type="Proteomes" id="UP000727407">
    <property type="component" value="Unassembled WGS sequence"/>
</dbReference>
<feature type="compositionally biased region" description="Basic and acidic residues" evidence="9">
    <location>
        <begin position="818"/>
        <end position="849"/>
    </location>
</feature>
<feature type="compositionally biased region" description="Basic and acidic residues" evidence="9">
    <location>
        <begin position="1584"/>
        <end position="1593"/>
    </location>
</feature>
<evidence type="ECO:0000259" key="11">
    <source>
        <dbReference type="Pfam" id="PF00520"/>
    </source>
</evidence>
<sequence length="1622" mass="183857">MERGARKASGSFKRASISRTSSGSQKGLKAWIERTFQKRECIHIIPSKDPTRCACGHLMNQHGAFQTEKKEDLLVQVNPPQEKWTVLKHTQASSTDSYGTIEFQGGGFVNKAMYIRVSYDTKPNHLLHLMVKDWHLELPTLLISVHGGLQNFDLQPRLKQVFGKGLIKAAVTTGAWIFTAGINTGVIRHVGDALKDHSSKSRGKVCAIGIAPWGILESKEDLIGRDVTRPYQTMSNPLSKLAVLNSSHSHFILCDNGTCGKYGAEVKLRRQLEKHISLQKINTRLGQGVPLVCLIVEGGPNMITVVLESLREEPPVPVVVCDGSGRASDILSFAHKHSENEGAISDDARDQLLVSIQKTFNYSKSQSQQIFFMIMECMKRRELITVFRMGSEGQQDIEMAILTALLKGTNASASDQLSLALAWNRVDIARNQIFVYGHNLPPASAVASATSTLKAKSSPTASQGAAKGRGKRSKGGKAKADVQEEMDPRKLELLNWVNSLEQAMMDALVLDRVDFVKLLIENGVNIHHFLTIPRLEELYNTKLGPVNTLNAVVRDVKKGNLPPDYQITLIDIGLVMEYLMGGAYRCHYTRKSFRSLYNNLYGLKRPKALKLLGMEDDEPNLKGKKKKKKKEEEVDIDVDDPEVSRFQYPFHELIVWSVLTRRQKMALFLWQRGEEAMAKALVACKLYKAMAHESSVSELVDDIFQDLDNNSKEFGTLAYELLDQAYKHDEQVAMKLLTYELKNWSNSTCLKLAVAAKHRDFIAHTCSQMLLTDMWMGSLRVGKNPGLKVIAGIILPPSILLLGFRVGDDIFQNSDDNTGAKDKDDDNKSSRDTTAEPHLKKGDEEDSSKKPRHVPIGRKIYEFYNAPFTKFWFNTISYLGYLMLYNYIVLVKMERWPSIQEWLVISYILTLGLEKVRQILMSEPGKLKQKINVWLEEYWNITDLVAISTFLLGLLLRLQSEPYMGYGRVIYCVDIIFWYIRVLDIFGVNKYLGPYVMMIGKMMIDMLYFVVIMLVVLMSFGVARQAILHPDEEPTWRLARNIFYMPYWMIYGEVFADSIDLYAMEINPPCGDNMYDEDGKKLPPCIPGAWLTPAIMACYLLVANILLVNLLIAVFNNTFFEVKSISNQVWKFQRYQLIMTFHERPVLPPPLIIFSHIYILIRRICCRCGRKKEGELDEKDKGLKLILNSEELRCLYEFEEQCVEEYFREKEDEQQSSNDERIRVTSERVENMSMHLEEVNERENNMKASLQTVDLRLAQMEDIYSRMMTALEKLAGIDHTELKRTHSQKASVNGFSSLLRTGSFNSNDGYSLYCYHMDECPAPEEKDGTKSSQLTVANIKNPSNSTTLNSDDYGLNFEVDIPVVRICPNSCGNPGILATCEKTEESIDQGDEAKTACKVLSSSVQRSRSTTLFRSTVKECFMPRAKDPNCLQKGIVRSSAMRRWSAGSEYKEQPNLFCQPPPDIHIVKHTETNEASKSGDQLRLPNNLSTEMRAQEEEGLKGRKDVTQEHGKQNGSEESLNMGSNGVERDRDPTKTDEIWGKAVDNERMNTHEDIPDSFHLLVPEERMFPPGRSKSWNTKCRKALRESADKPRGSSSESSLSCESTIERSGEKFVKVSRKEE</sequence>
<comment type="subcellular location">
    <subcellularLocation>
        <location evidence="1">Membrane</location>
        <topology evidence="1">Multi-pass membrane protein</topology>
    </subcellularLocation>
</comment>
<dbReference type="PANTHER" id="PTHR13800">
    <property type="entry name" value="TRANSIENT RECEPTOR POTENTIAL CATION CHANNEL, SUBFAMILY M, MEMBER 6"/>
    <property type="match status" value="1"/>
</dbReference>
<feature type="compositionally biased region" description="Low complexity" evidence="9">
    <location>
        <begin position="454"/>
        <end position="466"/>
    </location>
</feature>
<evidence type="ECO:0000256" key="8">
    <source>
        <dbReference type="ARBA" id="ARBA00034269"/>
    </source>
</evidence>
<comment type="catalytic activity">
    <reaction evidence="8">
        <text>Mg(2+)(in) = Mg(2+)(out)</text>
        <dbReference type="Rhea" id="RHEA:29827"/>
        <dbReference type="ChEBI" id="CHEBI:18420"/>
    </reaction>
</comment>
<dbReference type="GO" id="GO:0005886">
    <property type="term" value="C:plasma membrane"/>
    <property type="evidence" value="ECO:0007669"/>
    <property type="project" value="TreeGrafter"/>
</dbReference>
<feature type="domain" description="TRPM tetramerisation" evidence="12">
    <location>
        <begin position="1219"/>
        <end position="1274"/>
    </location>
</feature>
<feature type="transmembrane region" description="Helical" evidence="10">
    <location>
        <begin position="938"/>
        <end position="956"/>
    </location>
</feature>
<keyword evidence="6 10" id="KW-0472">Membrane</keyword>
<dbReference type="Pfam" id="PF25508">
    <property type="entry name" value="TRPM2"/>
    <property type="match status" value="1"/>
</dbReference>
<accession>A0A8J4TQN9</accession>
<evidence type="ECO:0000256" key="4">
    <source>
        <dbReference type="ARBA" id="ARBA00022989"/>
    </source>
</evidence>
<dbReference type="GO" id="GO:0051262">
    <property type="term" value="P:protein tetramerization"/>
    <property type="evidence" value="ECO:0007669"/>
    <property type="project" value="InterPro"/>
</dbReference>
<keyword evidence="4 10" id="KW-1133">Transmembrane helix</keyword>
<feature type="region of interest" description="Disordered" evidence="9">
    <location>
        <begin position="1"/>
        <end position="21"/>
    </location>
</feature>
<dbReference type="InterPro" id="IPR032415">
    <property type="entry name" value="TRPM_tetra"/>
</dbReference>
<feature type="domain" description="Ion transport" evidence="11">
    <location>
        <begin position="888"/>
        <end position="1124"/>
    </location>
</feature>
<keyword evidence="15" id="KW-0675">Receptor</keyword>
<dbReference type="Pfam" id="PF00520">
    <property type="entry name" value="Ion_trans"/>
    <property type="match status" value="1"/>
</dbReference>
<organism evidence="15 16">
    <name type="scientific">Clarias magur</name>
    <name type="common">Asian catfish</name>
    <name type="synonym">Macropteronotus magur</name>
    <dbReference type="NCBI Taxonomy" id="1594786"/>
    <lineage>
        <taxon>Eukaryota</taxon>
        <taxon>Metazoa</taxon>
        <taxon>Chordata</taxon>
        <taxon>Craniata</taxon>
        <taxon>Vertebrata</taxon>
        <taxon>Euteleostomi</taxon>
        <taxon>Actinopterygii</taxon>
        <taxon>Neopterygii</taxon>
        <taxon>Teleostei</taxon>
        <taxon>Ostariophysi</taxon>
        <taxon>Siluriformes</taxon>
        <taxon>Clariidae</taxon>
        <taxon>Clarias</taxon>
    </lineage>
</organism>
<feature type="compositionally biased region" description="Basic and acidic residues" evidence="9">
    <location>
        <begin position="1527"/>
        <end position="1536"/>
    </location>
</feature>